<feature type="compositionally biased region" description="Basic and acidic residues" evidence="1">
    <location>
        <begin position="107"/>
        <end position="119"/>
    </location>
</feature>
<accession>A0A9P8SLX4</accession>
<dbReference type="GeneID" id="68351277"/>
<dbReference type="RefSeq" id="XP_044724252.1">
    <property type="nucleotide sequence ID" value="XM_044860619.1"/>
</dbReference>
<evidence type="ECO:0000256" key="2">
    <source>
        <dbReference type="SAM" id="Phobius"/>
    </source>
</evidence>
<dbReference type="EMBL" id="JAIZPD010000002">
    <property type="protein sequence ID" value="KAH0966739.1"/>
    <property type="molecule type" value="Genomic_DNA"/>
</dbReference>
<keyword evidence="2" id="KW-0472">Membrane</keyword>
<keyword evidence="2" id="KW-1133">Transmembrane helix</keyword>
<gene>
    <name evidence="3" type="ORF">HRG_02148</name>
</gene>
<organism evidence="3 4">
    <name type="scientific">Hirsutella rhossiliensis</name>
    <dbReference type="NCBI Taxonomy" id="111463"/>
    <lineage>
        <taxon>Eukaryota</taxon>
        <taxon>Fungi</taxon>
        <taxon>Dikarya</taxon>
        <taxon>Ascomycota</taxon>
        <taxon>Pezizomycotina</taxon>
        <taxon>Sordariomycetes</taxon>
        <taxon>Hypocreomycetidae</taxon>
        <taxon>Hypocreales</taxon>
        <taxon>Ophiocordycipitaceae</taxon>
        <taxon>Hirsutella</taxon>
    </lineage>
</organism>
<protein>
    <submittedName>
        <fullName evidence="3">Uncharacterized protein</fullName>
    </submittedName>
</protein>
<feature type="region of interest" description="Disordered" evidence="1">
    <location>
        <begin position="107"/>
        <end position="135"/>
    </location>
</feature>
<feature type="transmembrane region" description="Helical" evidence="2">
    <location>
        <begin position="6"/>
        <end position="32"/>
    </location>
</feature>
<sequence>MLPTMYPYFIIIIIGAAAAGAGNASAVLSAFMMGQLLSSNARSAAGIQASPCPFAAGPATAIAPNAALAAYSVAILNDVVEGLGAYYAVSSAVRALVALSEMDLKDGEYGEETKDTKGDGDEEDIEGIKNGQGEN</sequence>
<proteinExistence type="predicted"/>
<keyword evidence="2" id="KW-0812">Transmembrane</keyword>
<reference evidence="3" key="1">
    <citation type="submission" date="2021-09" db="EMBL/GenBank/DDBJ databases">
        <title>A high-quality genome of the endoparasitic fungus Hirsutella rhossiliensis with a comparison of Hirsutella genomes reveals transposable elements contributing to genome size variation.</title>
        <authorList>
            <person name="Lin R."/>
            <person name="Jiao Y."/>
            <person name="Sun X."/>
            <person name="Ling J."/>
            <person name="Xie B."/>
            <person name="Cheng X."/>
        </authorList>
    </citation>
    <scope>NUCLEOTIDE SEQUENCE</scope>
    <source>
        <strain evidence="3">HR02</strain>
    </source>
</reference>
<name>A0A9P8SLX4_9HYPO</name>
<evidence type="ECO:0000313" key="3">
    <source>
        <dbReference type="EMBL" id="KAH0966739.1"/>
    </source>
</evidence>
<keyword evidence="4" id="KW-1185">Reference proteome</keyword>
<dbReference type="AlphaFoldDB" id="A0A9P8SLX4"/>
<comment type="caution">
    <text evidence="3">The sequence shown here is derived from an EMBL/GenBank/DDBJ whole genome shotgun (WGS) entry which is preliminary data.</text>
</comment>
<evidence type="ECO:0000313" key="4">
    <source>
        <dbReference type="Proteomes" id="UP000824596"/>
    </source>
</evidence>
<dbReference type="Proteomes" id="UP000824596">
    <property type="component" value="Unassembled WGS sequence"/>
</dbReference>
<evidence type="ECO:0000256" key="1">
    <source>
        <dbReference type="SAM" id="MobiDB-lite"/>
    </source>
</evidence>